<dbReference type="Pfam" id="PF00400">
    <property type="entry name" value="WD40"/>
    <property type="match status" value="1"/>
</dbReference>
<dbReference type="GO" id="GO:0003714">
    <property type="term" value="F:transcription corepressor activity"/>
    <property type="evidence" value="ECO:0007669"/>
    <property type="project" value="InterPro"/>
</dbReference>
<organism evidence="7 8">
    <name type="scientific">Babesia ovata</name>
    <dbReference type="NCBI Taxonomy" id="189622"/>
    <lineage>
        <taxon>Eukaryota</taxon>
        <taxon>Sar</taxon>
        <taxon>Alveolata</taxon>
        <taxon>Apicomplexa</taxon>
        <taxon>Aconoidasida</taxon>
        <taxon>Piroplasmida</taxon>
        <taxon>Babesiidae</taxon>
        <taxon>Babesia</taxon>
    </lineage>
</organism>
<feature type="compositionally biased region" description="Low complexity" evidence="5">
    <location>
        <begin position="124"/>
        <end position="134"/>
    </location>
</feature>
<dbReference type="VEuPathDB" id="PiroplasmaDB:BOVATA_006140"/>
<evidence type="ECO:0000313" key="6">
    <source>
        <dbReference type="EMBL" id="GBE59121.1"/>
    </source>
</evidence>
<feature type="region of interest" description="Disordered" evidence="5">
    <location>
        <begin position="114"/>
        <end position="148"/>
    </location>
</feature>
<dbReference type="SMART" id="SM00320">
    <property type="entry name" value="WD40"/>
    <property type="match status" value="4"/>
</dbReference>
<dbReference type="PROSITE" id="PS50896">
    <property type="entry name" value="LISH"/>
    <property type="match status" value="1"/>
</dbReference>
<dbReference type="GO" id="GO:0006357">
    <property type="term" value="P:regulation of transcription by RNA polymerase II"/>
    <property type="evidence" value="ECO:0007669"/>
    <property type="project" value="TreeGrafter"/>
</dbReference>
<dbReference type="PANTHER" id="PTHR22846:SF2">
    <property type="entry name" value="F-BOX-LIKE_WD REPEAT-CONTAINING PROTEIN EBI"/>
    <property type="match status" value="1"/>
</dbReference>
<dbReference type="Gene3D" id="1.20.960.30">
    <property type="match status" value="1"/>
</dbReference>
<sequence>MKINLSSDDINLLVYRYLIENGYSHTAFAFSKEAEIHRNPYYNNHADKLPPNALVSFMQKAMIYIYLEYHTDDLTGEQIVCEEPFSFFRKHACFRKLGQQNGLPIKEALQLAAEQNEKAREAGRSGAKGASSAAPKNRSGIADADGNPHVGNSLAQLPPIYVGPPQRRLADRWQVAGYMCLLDYGPKGTAASAHFNPALPGYIAKRVEGAPPALYRVSKVSRIRTCQIVPPAVKLTEAAGGPEGVGTCLRWRYDGHVLCAGYESGAVVIWDTKGRRLCGGRLGSAPITAAAFSGNKRFWNETDDANTVCKLAAGDAAGNIHVFKVEDGIHHVTVYNQGAVVTEIDWRDHEVFTAASADATVRIYNTATNASAIVQGAVQSNPQFMEWGPTGKCLAMIDSTEVLKIYKPDGHGAQGYITSLKAHTKSIIAASWQYGHHSKSVNKLCTIAMDRQLLVWDVAAETVVSSILIDQVPTTITVNASDTFVAVGTYGNMIKVFNLPSLTLSCSFCDQSLPTSITWAADDAHIAYNVYNQQRTPVVPVTTSASFVAD</sequence>
<comment type="caution">
    <text evidence="7">The sequence shown here is derived from an EMBL/GenBank/DDBJ whole genome shotgun (WGS) entry which is preliminary data.</text>
</comment>
<evidence type="ECO:0000256" key="3">
    <source>
        <dbReference type="ARBA" id="ARBA00022737"/>
    </source>
</evidence>
<keyword evidence="4" id="KW-0539">Nucleus</keyword>
<reference evidence="7 8" key="1">
    <citation type="journal article" date="2017" name="BMC Genomics">
        <title>Whole-genome assembly of Babesia ovata and comparative genomics between closely related pathogens.</title>
        <authorList>
            <person name="Yamagishi J."/>
            <person name="Asada M."/>
            <person name="Hakimi H."/>
            <person name="Tanaka T.Q."/>
            <person name="Sugimoto C."/>
            <person name="Kawazu S."/>
        </authorList>
    </citation>
    <scope>NUCLEOTIDE SEQUENCE [LARGE SCALE GENOMIC DNA]</scope>
    <source>
        <strain evidence="7 8">Miyake</strain>
    </source>
</reference>
<evidence type="ECO:0000313" key="8">
    <source>
        <dbReference type="Proteomes" id="UP000236319"/>
    </source>
</evidence>
<keyword evidence="8" id="KW-1185">Reference proteome</keyword>
<evidence type="ECO:0000256" key="5">
    <source>
        <dbReference type="SAM" id="MobiDB-lite"/>
    </source>
</evidence>
<dbReference type="VEuPathDB" id="PiroplasmaDB:BOVATA_006210"/>
<evidence type="ECO:0000256" key="2">
    <source>
        <dbReference type="ARBA" id="ARBA00022574"/>
    </source>
</evidence>
<protein>
    <submittedName>
        <fullName evidence="7">WD G-beta repeat containing protein</fullName>
    </submittedName>
</protein>
<dbReference type="InterPro" id="IPR045183">
    <property type="entry name" value="Ebi-like"/>
</dbReference>
<evidence type="ECO:0000256" key="1">
    <source>
        <dbReference type="ARBA" id="ARBA00004123"/>
    </source>
</evidence>
<dbReference type="SUPFAM" id="SSF50978">
    <property type="entry name" value="WD40 repeat-like"/>
    <property type="match status" value="1"/>
</dbReference>
<dbReference type="InterPro" id="IPR001680">
    <property type="entry name" value="WD40_rpt"/>
</dbReference>
<dbReference type="RefSeq" id="XP_028865364.1">
    <property type="nucleotide sequence ID" value="XM_029009531.1"/>
</dbReference>
<evidence type="ECO:0000313" key="7">
    <source>
        <dbReference type="EMBL" id="GBE59128.1"/>
    </source>
</evidence>
<dbReference type="GeneID" id="39872891"/>
<evidence type="ECO:0000256" key="4">
    <source>
        <dbReference type="ARBA" id="ARBA00023242"/>
    </source>
</evidence>
<dbReference type="InterPro" id="IPR015943">
    <property type="entry name" value="WD40/YVTN_repeat-like_dom_sf"/>
</dbReference>
<comment type="subcellular location">
    <subcellularLocation>
        <location evidence="1">Nucleus</location>
    </subcellularLocation>
</comment>
<dbReference type="InterPro" id="IPR006594">
    <property type="entry name" value="LisH"/>
</dbReference>
<dbReference type="OrthoDB" id="1367865at2759"/>
<dbReference type="Proteomes" id="UP000236319">
    <property type="component" value="Unassembled WGS sequence"/>
</dbReference>
<dbReference type="InterPro" id="IPR036322">
    <property type="entry name" value="WD40_repeat_dom_sf"/>
</dbReference>
<keyword evidence="3" id="KW-0677">Repeat</keyword>
<dbReference type="AlphaFoldDB" id="A0A2H6K828"/>
<dbReference type="EMBL" id="BDSA01000001">
    <property type="protein sequence ID" value="GBE59128.1"/>
    <property type="molecule type" value="Genomic_DNA"/>
</dbReference>
<dbReference type="Pfam" id="PF08513">
    <property type="entry name" value="LisH"/>
    <property type="match status" value="1"/>
</dbReference>
<dbReference type="SMART" id="SM00667">
    <property type="entry name" value="LisH"/>
    <property type="match status" value="1"/>
</dbReference>
<dbReference type="Gene3D" id="2.130.10.10">
    <property type="entry name" value="YVTN repeat-like/Quinoprotein amine dehydrogenase"/>
    <property type="match status" value="1"/>
</dbReference>
<dbReference type="EMBL" id="BDSA01000001">
    <property type="protein sequence ID" value="GBE59121.1"/>
    <property type="molecule type" value="Genomic_DNA"/>
</dbReference>
<gene>
    <name evidence="6" type="ORF">BOVATA_006140</name>
    <name evidence="7" type="ORF">BOVATA_006210</name>
</gene>
<dbReference type="PANTHER" id="PTHR22846">
    <property type="entry name" value="WD40 REPEAT PROTEIN"/>
    <property type="match status" value="1"/>
</dbReference>
<name>A0A2H6K828_9APIC</name>
<proteinExistence type="predicted"/>
<keyword evidence="2" id="KW-0853">WD repeat</keyword>
<dbReference type="GO" id="GO:0000118">
    <property type="term" value="C:histone deacetylase complex"/>
    <property type="evidence" value="ECO:0007669"/>
    <property type="project" value="TreeGrafter"/>
</dbReference>
<accession>A0A2H6K828</accession>